<accession>A0A512ARA9</accession>
<proteinExistence type="predicted"/>
<evidence type="ECO:0000313" key="2">
    <source>
        <dbReference type="Proteomes" id="UP000321464"/>
    </source>
</evidence>
<dbReference type="AlphaFoldDB" id="A0A512ARA9"/>
<evidence type="ECO:0000313" key="1">
    <source>
        <dbReference type="EMBL" id="GEO02216.1"/>
    </source>
</evidence>
<dbReference type="RefSeq" id="WP_147161432.1">
    <property type="nucleotide sequence ID" value="NZ_BJYR01000040.1"/>
</dbReference>
<dbReference type="EMBL" id="BJYR01000040">
    <property type="protein sequence ID" value="GEO02216.1"/>
    <property type="molecule type" value="Genomic_DNA"/>
</dbReference>
<protein>
    <submittedName>
        <fullName evidence="1">Uncharacterized protein</fullName>
    </submittedName>
</protein>
<dbReference type="Proteomes" id="UP000321464">
    <property type="component" value="Unassembled WGS sequence"/>
</dbReference>
<gene>
    <name evidence="1" type="ORF">NSE01_40480</name>
</gene>
<reference evidence="1 2" key="1">
    <citation type="submission" date="2019-07" db="EMBL/GenBank/DDBJ databases">
        <title>Whole genome shotgun sequence of Novosphingobium sediminis NBRC 106119.</title>
        <authorList>
            <person name="Hosoyama A."/>
            <person name="Uohara A."/>
            <person name="Ohji S."/>
            <person name="Ichikawa N."/>
        </authorList>
    </citation>
    <scope>NUCLEOTIDE SEQUENCE [LARGE SCALE GENOMIC DNA]</scope>
    <source>
        <strain evidence="1 2">NBRC 106119</strain>
    </source>
</reference>
<dbReference type="OrthoDB" id="7586321at2"/>
<sequence>MNMHTTIVAAVPQVSQSDWYEMLATRDSSARDLKHYNDTVLLPLEDELERTSPRPDLCFVIEAMSGQVTRYPVPANDLHRWDNHWSPLVRRKAKEVREAWLAYRAVCDRLGWDAACAESERLCSIQCGFEHELVIKPAPDLAALLWKLEHLFGAEAREDHEFCDSWCPEFVNALMVDARRLLTAIDAPLLSWAAQAGLQQPQANVG</sequence>
<keyword evidence="2" id="KW-1185">Reference proteome</keyword>
<comment type="caution">
    <text evidence="1">The sequence shown here is derived from an EMBL/GenBank/DDBJ whole genome shotgun (WGS) entry which is preliminary data.</text>
</comment>
<organism evidence="1 2">
    <name type="scientific">Novosphingobium sediminis</name>
    <dbReference type="NCBI Taxonomy" id="707214"/>
    <lineage>
        <taxon>Bacteria</taxon>
        <taxon>Pseudomonadati</taxon>
        <taxon>Pseudomonadota</taxon>
        <taxon>Alphaproteobacteria</taxon>
        <taxon>Sphingomonadales</taxon>
        <taxon>Sphingomonadaceae</taxon>
        <taxon>Novosphingobium</taxon>
    </lineage>
</organism>
<name>A0A512ARA9_9SPHN</name>